<dbReference type="EMBL" id="PPTA01000012">
    <property type="protein sequence ID" value="TFA99794.1"/>
    <property type="molecule type" value="Genomic_DNA"/>
</dbReference>
<dbReference type="RefSeq" id="XP_073555996.1">
    <property type="nucleotide sequence ID" value="XM_073705350.1"/>
</dbReference>
<organism evidence="2 3">
    <name type="scientific">Trichoderma ghanense</name>
    <dbReference type="NCBI Taxonomy" id="65468"/>
    <lineage>
        <taxon>Eukaryota</taxon>
        <taxon>Fungi</taxon>
        <taxon>Dikarya</taxon>
        <taxon>Ascomycota</taxon>
        <taxon>Pezizomycotina</taxon>
        <taxon>Sordariomycetes</taxon>
        <taxon>Hypocreomycetidae</taxon>
        <taxon>Hypocreales</taxon>
        <taxon>Hypocreaceae</taxon>
        <taxon>Trichoderma</taxon>
    </lineage>
</organism>
<sequence>MKFSLILALLPLALAAPNAAPAKKPCCTDCQGKLFQACREGCWDSGAFSYCSYQCVGAL</sequence>
<dbReference type="Proteomes" id="UP001642720">
    <property type="component" value="Unassembled WGS sequence"/>
</dbReference>
<evidence type="ECO:0000313" key="3">
    <source>
        <dbReference type="Proteomes" id="UP001642720"/>
    </source>
</evidence>
<protein>
    <recommendedName>
        <fullName evidence="4">SSCRP protein</fullName>
    </recommendedName>
</protein>
<reference evidence="2 3" key="1">
    <citation type="submission" date="2018-01" db="EMBL/GenBank/DDBJ databases">
        <title>Genome characterization of the sugarcane-associated fungus Trichoderma ghanense CCMA-1212 and their application in lignocelulose bioconversion.</title>
        <authorList>
            <person name="Steindorff A.S."/>
            <person name="Mendes T.D."/>
            <person name="Vilela E.S.D."/>
            <person name="Rodrigues D.S."/>
            <person name="Formighieri E.F."/>
            <person name="Melo I.S."/>
            <person name="Favaro L.C.L."/>
        </authorList>
    </citation>
    <scope>NUCLEOTIDE SEQUENCE [LARGE SCALE GENOMIC DNA]</scope>
    <source>
        <strain evidence="2 3">CCMA-1212</strain>
    </source>
</reference>
<evidence type="ECO:0008006" key="4">
    <source>
        <dbReference type="Google" id="ProtNLM"/>
    </source>
</evidence>
<evidence type="ECO:0000313" key="2">
    <source>
        <dbReference type="EMBL" id="TFA99794.1"/>
    </source>
</evidence>
<name>A0ABY2GV10_9HYPO</name>
<gene>
    <name evidence="2" type="ORF">CCMA1212_008206</name>
</gene>
<feature type="chain" id="PRO_5047350199" description="SSCRP protein" evidence="1">
    <location>
        <begin position="16"/>
        <end position="59"/>
    </location>
</feature>
<feature type="signal peptide" evidence="1">
    <location>
        <begin position="1"/>
        <end position="15"/>
    </location>
</feature>
<comment type="caution">
    <text evidence="2">The sequence shown here is derived from an EMBL/GenBank/DDBJ whole genome shotgun (WGS) entry which is preliminary data.</text>
</comment>
<proteinExistence type="predicted"/>
<keyword evidence="3" id="KW-1185">Reference proteome</keyword>
<evidence type="ECO:0000256" key="1">
    <source>
        <dbReference type="SAM" id="SignalP"/>
    </source>
</evidence>
<accession>A0ABY2GV10</accession>
<keyword evidence="1" id="KW-0732">Signal</keyword>
<dbReference type="GeneID" id="300579800"/>